<dbReference type="PANTHER" id="PTHR13691:SF16">
    <property type="entry name" value="LARGE RIBOSOMAL SUBUNIT PROTEIN UL2"/>
    <property type="match status" value="1"/>
</dbReference>
<dbReference type="Pfam" id="PF00181">
    <property type="entry name" value="Ribosomal_L2_N"/>
    <property type="match status" value="1"/>
</dbReference>
<feature type="domain" description="Large ribosomal subunit protein uL2 C-terminal" evidence="4">
    <location>
        <begin position="157"/>
        <end position="284"/>
    </location>
</feature>
<dbReference type="Gene3D" id="2.40.50.140">
    <property type="entry name" value="Nucleic acid-binding proteins"/>
    <property type="match status" value="1"/>
</dbReference>
<dbReference type="InterPro" id="IPR008991">
    <property type="entry name" value="Translation_prot_SH3-like_sf"/>
</dbReference>
<dbReference type="OrthoDB" id="10267824at2759"/>
<dbReference type="GO" id="GO:0003723">
    <property type="term" value="F:RNA binding"/>
    <property type="evidence" value="ECO:0007669"/>
    <property type="project" value="TreeGrafter"/>
</dbReference>
<evidence type="ECO:0000256" key="2">
    <source>
        <dbReference type="ARBA" id="ARBA00022980"/>
    </source>
</evidence>
<dbReference type="InterPro" id="IPR014722">
    <property type="entry name" value="Rib_uL2_dom2"/>
</dbReference>
<dbReference type="GO" id="GO:0003735">
    <property type="term" value="F:structural constituent of ribosome"/>
    <property type="evidence" value="ECO:0007669"/>
    <property type="project" value="InterPro"/>
</dbReference>
<evidence type="ECO:0000259" key="4">
    <source>
        <dbReference type="SMART" id="SM01382"/>
    </source>
</evidence>
<dbReference type="Pfam" id="PF03947">
    <property type="entry name" value="Ribosomal_L2_C"/>
    <property type="match status" value="1"/>
</dbReference>
<keyword evidence="7" id="KW-1185">Reference proteome</keyword>
<comment type="caution">
    <text evidence="6">The sequence shown here is derived from an EMBL/GenBank/DDBJ whole genome shotgun (WGS) entry which is preliminary data.</text>
</comment>
<name>A0A5N6KAP9_MONLA</name>
<sequence length="381" mass="42772">MDFWLVSTVFRRPNSNSSPTNVKMGYVLHFLLFPSMCYLQCFDFLSYRINAIERDGKPNPNKSRVIRNQRKGRGSIFTANTRLNKAPAQFRTLDYAERHGYVRGVVKDIIHDPGRGAPLAKVVFRDPYRFKLHTETFIANEGMYTGQFIYAGKNANLTVGNVLPLGSVPEGTVISNVEEKAGDRGALGRTSGNYVTVIGHNPDEGKTRVKLPSGAKKVIKSSARGMIGIVAGGGRTDKPLLKASRAKHKFAVKRNSWPKTRGVAMNPVDHPHGVCKTCHFNQKQALIRNRVVTINILVKHPQSQDTPHKVKRLVSLLREELVCYVVPKRSRIERVEGIFITSDMLGLHLCNLGWISARMTEKTSTKQSCVLWHDLLMIRRS</sequence>
<dbReference type="InterPro" id="IPR022666">
    <property type="entry name" value="Ribosomal_uL2_RNA-bd_dom"/>
</dbReference>
<dbReference type="PANTHER" id="PTHR13691">
    <property type="entry name" value="RIBOSOMAL PROTEIN L2"/>
    <property type="match status" value="1"/>
</dbReference>
<evidence type="ECO:0000256" key="1">
    <source>
        <dbReference type="ARBA" id="ARBA00005636"/>
    </source>
</evidence>
<gene>
    <name evidence="6" type="ORF">EYC80_000476</name>
</gene>
<dbReference type="Gene3D" id="2.30.30.30">
    <property type="match status" value="1"/>
</dbReference>
<reference evidence="6 7" key="1">
    <citation type="submission" date="2019-06" db="EMBL/GenBank/DDBJ databases">
        <title>Genome Sequence of the Brown Rot Fungal Pathogen Monilinia laxa.</title>
        <authorList>
            <person name="De Miccolis Angelini R.M."/>
            <person name="Landi L."/>
            <person name="Abate D."/>
            <person name="Pollastro S."/>
            <person name="Romanazzi G."/>
            <person name="Faretra F."/>
        </authorList>
    </citation>
    <scope>NUCLEOTIDE SEQUENCE [LARGE SCALE GENOMIC DNA]</scope>
    <source>
        <strain evidence="6 7">Mlax316</strain>
    </source>
</reference>
<dbReference type="InterPro" id="IPR012340">
    <property type="entry name" value="NA-bd_OB-fold"/>
</dbReference>
<dbReference type="InterPro" id="IPR022671">
    <property type="entry name" value="Ribosomal_uL2_CS"/>
</dbReference>
<dbReference type="SUPFAM" id="SSF50104">
    <property type="entry name" value="Translation proteins SH3-like domain"/>
    <property type="match status" value="1"/>
</dbReference>
<dbReference type="InterPro" id="IPR002171">
    <property type="entry name" value="Ribosomal_uL2"/>
</dbReference>
<keyword evidence="3" id="KW-0687">Ribonucleoprotein</keyword>
<dbReference type="PROSITE" id="PS00467">
    <property type="entry name" value="RIBOSOMAL_L2"/>
    <property type="match status" value="1"/>
</dbReference>
<dbReference type="GO" id="GO:0002181">
    <property type="term" value="P:cytoplasmic translation"/>
    <property type="evidence" value="ECO:0007669"/>
    <property type="project" value="TreeGrafter"/>
</dbReference>
<evidence type="ECO:0000259" key="5">
    <source>
        <dbReference type="SMART" id="SM01383"/>
    </source>
</evidence>
<proteinExistence type="inferred from homology"/>
<organism evidence="6 7">
    <name type="scientific">Monilinia laxa</name>
    <name type="common">Brown rot fungus</name>
    <name type="synonym">Sclerotinia laxa</name>
    <dbReference type="NCBI Taxonomy" id="61186"/>
    <lineage>
        <taxon>Eukaryota</taxon>
        <taxon>Fungi</taxon>
        <taxon>Dikarya</taxon>
        <taxon>Ascomycota</taxon>
        <taxon>Pezizomycotina</taxon>
        <taxon>Leotiomycetes</taxon>
        <taxon>Helotiales</taxon>
        <taxon>Sclerotiniaceae</taxon>
        <taxon>Monilinia</taxon>
    </lineage>
</organism>
<dbReference type="AlphaFoldDB" id="A0A5N6KAP9"/>
<comment type="similarity">
    <text evidence="1">Belongs to the universal ribosomal protein uL2 family.</text>
</comment>
<dbReference type="InterPro" id="IPR014726">
    <property type="entry name" value="Ribosomal_uL2_dom3"/>
</dbReference>
<dbReference type="FunFam" id="2.30.30.30:FF:000006">
    <property type="entry name" value="60S ribosomal protein L8"/>
    <property type="match status" value="1"/>
</dbReference>
<dbReference type="GO" id="GO:0022625">
    <property type="term" value="C:cytosolic large ribosomal subunit"/>
    <property type="evidence" value="ECO:0007669"/>
    <property type="project" value="TreeGrafter"/>
</dbReference>
<dbReference type="SMART" id="SM01383">
    <property type="entry name" value="Ribosomal_L2"/>
    <property type="match status" value="1"/>
</dbReference>
<dbReference type="Gene3D" id="4.10.950.10">
    <property type="entry name" value="Ribosomal protein L2, domain 3"/>
    <property type="match status" value="1"/>
</dbReference>
<dbReference type="Proteomes" id="UP000326757">
    <property type="component" value="Unassembled WGS sequence"/>
</dbReference>
<accession>A0A5N6KAP9</accession>
<dbReference type="InterPro" id="IPR022669">
    <property type="entry name" value="Ribosomal_uL2_C"/>
</dbReference>
<evidence type="ECO:0000313" key="7">
    <source>
        <dbReference type="Proteomes" id="UP000326757"/>
    </source>
</evidence>
<dbReference type="EMBL" id="VIGI01000005">
    <property type="protein sequence ID" value="KAB8300276.1"/>
    <property type="molecule type" value="Genomic_DNA"/>
</dbReference>
<dbReference type="SUPFAM" id="SSF50249">
    <property type="entry name" value="Nucleic acid-binding proteins"/>
    <property type="match status" value="1"/>
</dbReference>
<evidence type="ECO:0000313" key="6">
    <source>
        <dbReference type="EMBL" id="KAB8300276.1"/>
    </source>
</evidence>
<protein>
    <submittedName>
        <fullName evidence="6">Uncharacterized protein</fullName>
    </submittedName>
</protein>
<keyword evidence="2" id="KW-0689">Ribosomal protein</keyword>
<feature type="domain" description="Large ribosomal subunit protein uL2 RNA-binding" evidence="5">
    <location>
        <begin position="72"/>
        <end position="151"/>
    </location>
</feature>
<dbReference type="FunFam" id="2.40.50.140:FF:000020">
    <property type="entry name" value="60S ribosomal protein L2"/>
    <property type="match status" value="1"/>
</dbReference>
<dbReference type="SMART" id="SM01382">
    <property type="entry name" value="Ribosomal_L2_C"/>
    <property type="match status" value="1"/>
</dbReference>
<evidence type="ECO:0000256" key="3">
    <source>
        <dbReference type="ARBA" id="ARBA00023274"/>
    </source>
</evidence>